<keyword evidence="6" id="KW-0762">Sugar transport</keyword>
<dbReference type="PROSITE" id="PS00211">
    <property type="entry name" value="ABC_TRANSPORTER_1"/>
    <property type="match status" value="1"/>
</dbReference>
<sequence>MSHINQGPALELRNISKSFGPTHALKRVDFTLMAGEIHAICGENGAGKSTLIKIMSGILTQDEGEMVVGGQVVNNNSPHLSLRNGIATIYQENSLFQHLSVAENIFIGDEPRNSLGFIDKQQVKEQAQAIFKRLGVDIDVTQPISSLGGAPQKIVEIARSFRRNARILIMDEPTASFGHQETRLLFDVIREISAAGTGIIFISHHLEEVFEIADRVTVLRDGTMISSRLADQTNEEMLIREMVGREVSLFETRQSHASEDIALETRNLSGAGFNNVSIRVTKGEVVGIAGLVGAGRTELLEAIFGKRRPYSGKTIINNQVLNAKSPLAAMNAGLCLVTEDRKINGLFLSQSVSQNMAIPFFAKFTALLIDWQKLRAVVADMIKRFSIKVSSQETIVSTLSGGNQQKVILGKWMLTKPEIFLFDEPTRGIDVGAKAEIYTEIKKLVAEGKSVLMVSSELPEIVGLSDRVYVMKTGNIVGELHGSGIEQHKILELAL</sequence>
<dbReference type="GO" id="GO:0016887">
    <property type="term" value="F:ATP hydrolysis activity"/>
    <property type="evidence" value="ECO:0007669"/>
    <property type="project" value="InterPro"/>
</dbReference>
<feature type="domain" description="ABC transporter" evidence="12">
    <location>
        <begin position="10"/>
        <end position="246"/>
    </location>
</feature>
<gene>
    <name evidence="13" type="ORF">FHY56_16475</name>
</gene>
<dbReference type="Gene3D" id="3.40.50.300">
    <property type="entry name" value="P-loop containing nucleotide triphosphate hydrolases"/>
    <property type="match status" value="2"/>
</dbReference>
<dbReference type="SMART" id="SM00382">
    <property type="entry name" value="AAA"/>
    <property type="match status" value="2"/>
</dbReference>
<comment type="similarity">
    <text evidence="3">Belongs to the ABC transporter superfamily.</text>
</comment>
<organism evidence="13 14">
    <name type="scientific">Brucella gallinifaecis</name>
    <dbReference type="NCBI Taxonomy" id="215590"/>
    <lineage>
        <taxon>Bacteria</taxon>
        <taxon>Pseudomonadati</taxon>
        <taxon>Pseudomonadota</taxon>
        <taxon>Alphaproteobacteria</taxon>
        <taxon>Hyphomicrobiales</taxon>
        <taxon>Brucellaceae</taxon>
        <taxon>Brucella/Ochrobactrum group</taxon>
        <taxon>Brucella</taxon>
    </lineage>
</organism>
<evidence type="ECO:0000313" key="13">
    <source>
        <dbReference type="EMBL" id="TPF74028.1"/>
    </source>
</evidence>
<feature type="domain" description="ABC transporter" evidence="12">
    <location>
        <begin position="256"/>
        <end position="493"/>
    </location>
</feature>
<comment type="caution">
    <text evidence="13">The sequence shown here is derived from an EMBL/GenBank/DDBJ whole genome shotgun (WGS) entry which is preliminary data.</text>
</comment>
<evidence type="ECO:0000256" key="2">
    <source>
        <dbReference type="ARBA" id="ARBA00004533"/>
    </source>
</evidence>
<dbReference type="OrthoDB" id="9805029at2"/>
<keyword evidence="5" id="KW-1003">Cell membrane</keyword>
<dbReference type="GO" id="GO:0005524">
    <property type="term" value="F:ATP binding"/>
    <property type="evidence" value="ECO:0007669"/>
    <property type="project" value="UniProtKB-KW"/>
</dbReference>
<proteinExistence type="inferred from homology"/>
<evidence type="ECO:0000256" key="3">
    <source>
        <dbReference type="ARBA" id="ARBA00005417"/>
    </source>
</evidence>
<dbReference type="Proteomes" id="UP000315388">
    <property type="component" value="Unassembled WGS sequence"/>
</dbReference>
<keyword evidence="14" id="KW-1185">Reference proteome</keyword>
<evidence type="ECO:0000256" key="11">
    <source>
        <dbReference type="ARBA" id="ARBA00023136"/>
    </source>
</evidence>
<keyword evidence="11" id="KW-0472">Membrane</keyword>
<keyword evidence="10" id="KW-1278">Translocase</keyword>
<comment type="subcellular location">
    <subcellularLocation>
        <location evidence="2">Cell inner membrane</location>
    </subcellularLocation>
    <subcellularLocation>
        <location evidence="1">Cell membrane</location>
        <topology evidence="1">Peripheral membrane protein</topology>
    </subcellularLocation>
</comment>
<name>A0A502BKN1_9HYPH</name>
<protein>
    <submittedName>
        <fullName evidence="13">Sugar ABC transporter ATP-binding protein</fullName>
    </submittedName>
</protein>
<dbReference type="SUPFAM" id="SSF52540">
    <property type="entry name" value="P-loop containing nucleoside triphosphate hydrolases"/>
    <property type="match status" value="2"/>
</dbReference>
<evidence type="ECO:0000256" key="5">
    <source>
        <dbReference type="ARBA" id="ARBA00022475"/>
    </source>
</evidence>
<dbReference type="Pfam" id="PF00005">
    <property type="entry name" value="ABC_tran"/>
    <property type="match status" value="2"/>
</dbReference>
<evidence type="ECO:0000256" key="9">
    <source>
        <dbReference type="ARBA" id="ARBA00022840"/>
    </source>
</evidence>
<evidence type="ECO:0000313" key="14">
    <source>
        <dbReference type="Proteomes" id="UP000315388"/>
    </source>
</evidence>
<dbReference type="RefSeq" id="WP_140906245.1">
    <property type="nucleotide sequence ID" value="NZ_JBHTMD010000019.1"/>
</dbReference>
<dbReference type="InterPro" id="IPR027417">
    <property type="entry name" value="P-loop_NTPase"/>
</dbReference>
<evidence type="ECO:0000256" key="7">
    <source>
        <dbReference type="ARBA" id="ARBA00022737"/>
    </source>
</evidence>
<accession>A0A502BKN1</accession>
<dbReference type="FunFam" id="3.40.50.300:FF:000127">
    <property type="entry name" value="Ribose import ATP-binding protein RbsA"/>
    <property type="match status" value="1"/>
</dbReference>
<dbReference type="PANTHER" id="PTHR43790:SF9">
    <property type="entry name" value="GALACTOFURANOSE TRANSPORTER ATP-BINDING PROTEIN YTFR"/>
    <property type="match status" value="1"/>
</dbReference>
<dbReference type="PROSITE" id="PS50893">
    <property type="entry name" value="ABC_TRANSPORTER_2"/>
    <property type="match status" value="2"/>
</dbReference>
<keyword evidence="9 13" id="KW-0067">ATP-binding</keyword>
<keyword evidence="4" id="KW-0813">Transport</keyword>
<reference evidence="13 14" key="1">
    <citation type="journal article" date="2003" name="Int. J. Syst. Evol. Microbiol.">
        <title>Towards a standardized format for the description of a novel species (of an established genus): Ochrobactrum gallinifaecis sp. nov.</title>
        <authorList>
            <person name="Kampfer P."/>
            <person name="Buczolits S."/>
            <person name="Albrecht A."/>
            <person name="Busse H.J."/>
            <person name="Stackebrandt E."/>
        </authorList>
    </citation>
    <scope>NUCLEOTIDE SEQUENCE [LARGE SCALE GENOMIC DNA]</scope>
    <source>
        <strain evidence="13 14">ISO 196</strain>
    </source>
</reference>
<dbReference type="CDD" id="cd03215">
    <property type="entry name" value="ABC_Carb_Monos_II"/>
    <property type="match status" value="1"/>
</dbReference>
<dbReference type="PANTHER" id="PTHR43790">
    <property type="entry name" value="CARBOHYDRATE TRANSPORT ATP-BINDING PROTEIN MG119-RELATED"/>
    <property type="match status" value="1"/>
</dbReference>
<evidence type="ECO:0000256" key="4">
    <source>
        <dbReference type="ARBA" id="ARBA00022448"/>
    </source>
</evidence>
<dbReference type="GO" id="GO:0005886">
    <property type="term" value="C:plasma membrane"/>
    <property type="evidence" value="ECO:0007669"/>
    <property type="project" value="UniProtKB-SubCell"/>
</dbReference>
<evidence type="ECO:0000256" key="1">
    <source>
        <dbReference type="ARBA" id="ARBA00004202"/>
    </source>
</evidence>
<dbReference type="InterPro" id="IPR003439">
    <property type="entry name" value="ABC_transporter-like_ATP-bd"/>
</dbReference>
<evidence type="ECO:0000256" key="6">
    <source>
        <dbReference type="ARBA" id="ARBA00022597"/>
    </source>
</evidence>
<keyword evidence="8" id="KW-0547">Nucleotide-binding</keyword>
<evidence type="ECO:0000259" key="12">
    <source>
        <dbReference type="PROSITE" id="PS50893"/>
    </source>
</evidence>
<evidence type="ECO:0000256" key="10">
    <source>
        <dbReference type="ARBA" id="ARBA00022967"/>
    </source>
</evidence>
<keyword evidence="7" id="KW-0677">Repeat</keyword>
<dbReference type="CDD" id="cd03216">
    <property type="entry name" value="ABC_Carb_Monos_I"/>
    <property type="match status" value="1"/>
</dbReference>
<dbReference type="AlphaFoldDB" id="A0A502BKN1"/>
<evidence type="ECO:0000256" key="8">
    <source>
        <dbReference type="ARBA" id="ARBA00022741"/>
    </source>
</evidence>
<dbReference type="InterPro" id="IPR003593">
    <property type="entry name" value="AAA+_ATPase"/>
</dbReference>
<dbReference type="InterPro" id="IPR050107">
    <property type="entry name" value="ABC_carbohydrate_import_ATPase"/>
</dbReference>
<dbReference type="InterPro" id="IPR017871">
    <property type="entry name" value="ABC_transporter-like_CS"/>
</dbReference>
<dbReference type="EMBL" id="VEWJ01000018">
    <property type="protein sequence ID" value="TPF74028.1"/>
    <property type="molecule type" value="Genomic_DNA"/>
</dbReference>